<dbReference type="PANTHER" id="PTHR32322:SF2">
    <property type="entry name" value="EAMA DOMAIN-CONTAINING PROTEIN"/>
    <property type="match status" value="1"/>
</dbReference>
<evidence type="ECO:0000256" key="2">
    <source>
        <dbReference type="ARBA" id="ARBA00007362"/>
    </source>
</evidence>
<feature type="domain" description="EamA" evidence="7">
    <location>
        <begin position="19"/>
        <end position="146"/>
    </location>
</feature>
<accession>A0A8T9Q7H5</accession>
<organism evidence="8 9">
    <name type="scientific">Hymenobacter cellulosilyticus</name>
    <dbReference type="NCBI Taxonomy" id="2932248"/>
    <lineage>
        <taxon>Bacteria</taxon>
        <taxon>Pseudomonadati</taxon>
        <taxon>Bacteroidota</taxon>
        <taxon>Cytophagia</taxon>
        <taxon>Cytophagales</taxon>
        <taxon>Hymenobacteraceae</taxon>
        <taxon>Hymenobacter</taxon>
    </lineage>
</organism>
<comment type="similarity">
    <text evidence="2">Belongs to the EamA transporter family.</text>
</comment>
<feature type="transmembrane region" description="Helical" evidence="6">
    <location>
        <begin position="72"/>
        <end position="91"/>
    </location>
</feature>
<protein>
    <submittedName>
        <fullName evidence="8">EamA family transporter</fullName>
    </submittedName>
</protein>
<dbReference type="RefSeq" id="WP_244676240.1">
    <property type="nucleotide sequence ID" value="NZ_CP095046.1"/>
</dbReference>
<dbReference type="AlphaFoldDB" id="A0A8T9Q7H5"/>
<evidence type="ECO:0000256" key="4">
    <source>
        <dbReference type="ARBA" id="ARBA00022989"/>
    </source>
</evidence>
<gene>
    <name evidence="8" type="ORF">MUN79_02525</name>
</gene>
<dbReference type="KEGG" id="hcu:MUN79_02525"/>
<feature type="transmembrane region" description="Helical" evidence="6">
    <location>
        <begin position="230"/>
        <end position="249"/>
    </location>
</feature>
<keyword evidence="5 6" id="KW-0472">Membrane</keyword>
<dbReference type="Pfam" id="PF00892">
    <property type="entry name" value="EamA"/>
    <property type="match status" value="2"/>
</dbReference>
<feature type="transmembrane region" description="Helical" evidence="6">
    <location>
        <begin position="161"/>
        <end position="179"/>
    </location>
</feature>
<evidence type="ECO:0000256" key="5">
    <source>
        <dbReference type="ARBA" id="ARBA00023136"/>
    </source>
</evidence>
<feature type="transmembrane region" description="Helical" evidence="6">
    <location>
        <begin position="129"/>
        <end position="146"/>
    </location>
</feature>
<evidence type="ECO:0000256" key="1">
    <source>
        <dbReference type="ARBA" id="ARBA00004141"/>
    </source>
</evidence>
<dbReference type="InterPro" id="IPR000620">
    <property type="entry name" value="EamA_dom"/>
</dbReference>
<keyword evidence="9" id="KW-1185">Reference proteome</keyword>
<evidence type="ECO:0000259" key="7">
    <source>
        <dbReference type="Pfam" id="PF00892"/>
    </source>
</evidence>
<evidence type="ECO:0000313" key="9">
    <source>
        <dbReference type="Proteomes" id="UP000831796"/>
    </source>
</evidence>
<evidence type="ECO:0000313" key="8">
    <source>
        <dbReference type="EMBL" id="UOQ72882.1"/>
    </source>
</evidence>
<feature type="transmembrane region" description="Helical" evidence="6">
    <location>
        <begin position="256"/>
        <end position="277"/>
    </location>
</feature>
<dbReference type="InterPro" id="IPR050638">
    <property type="entry name" value="AA-Vitamin_Transporters"/>
</dbReference>
<keyword evidence="3 6" id="KW-0812">Transmembrane</keyword>
<dbReference type="EMBL" id="CP095046">
    <property type="protein sequence ID" value="UOQ72882.1"/>
    <property type="molecule type" value="Genomic_DNA"/>
</dbReference>
<feature type="transmembrane region" description="Helical" evidence="6">
    <location>
        <begin position="17"/>
        <end position="36"/>
    </location>
</feature>
<feature type="transmembrane region" description="Helical" evidence="6">
    <location>
        <begin position="42"/>
        <end position="60"/>
    </location>
</feature>
<feature type="domain" description="EamA" evidence="7">
    <location>
        <begin position="162"/>
        <end position="300"/>
    </location>
</feature>
<dbReference type="GO" id="GO:0016020">
    <property type="term" value="C:membrane"/>
    <property type="evidence" value="ECO:0007669"/>
    <property type="project" value="UniProtKB-SubCell"/>
</dbReference>
<evidence type="ECO:0000256" key="6">
    <source>
        <dbReference type="SAM" id="Phobius"/>
    </source>
</evidence>
<comment type="subcellular location">
    <subcellularLocation>
        <location evidence="1">Membrane</location>
        <topology evidence="1">Multi-pass membrane protein</topology>
    </subcellularLocation>
</comment>
<feature type="transmembrane region" description="Helical" evidence="6">
    <location>
        <begin position="97"/>
        <end position="117"/>
    </location>
</feature>
<sequence length="309" mass="32460">MLYACYYHSFPRRHPRAFAIVYIVWGSTYLGIRFAIDSMPPLLMAGSRYLLAGLILYTFMRLRGEAAPTRQGWATAVIIGICLLTFGNGGVTLGEQYIPSGMTSLLVATVPMFLALLGWMSGVAARPTLRVALGLALGLGGVYLLARTPGVSHVAIPGHEAIGIALVLVAALVWAIGSLYSKKKQAASSPFLAGGMQMICGGLTMLLIGLVRGEATGFELAAVTTKSWIAYAYLVTLGSIVAFSAYIWLLRAVEPALAGTYAFVNPVVAVLLGWAFAGEQLTTGMLGGAALIVAAVILVVLGGRQKSSS</sequence>
<dbReference type="InterPro" id="IPR037185">
    <property type="entry name" value="EmrE-like"/>
</dbReference>
<dbReference type="SUPFAM" id="SSF103481">
    <property type="entry name" value="Multidrug resistance efflux transporter EmrE"/>
    <property type="match status" value="2"/>
</dbReference>
<feature type="transmembrane region" description="Helical" evidence="6">
    <location>
        <begin position="283"/>
        <end position="303"/>
    </location>
</feature>
<dbReference type="PANTHER" id="PTHR32322">
    <property type="entry name" value="INNER MEMBRANE TRANSPORTER"/>
    <property type="match status" value="1"/>
</dbReference>
<reference evidence="8" key="1">
    <citation type="submission" date="2022-04" db="EMBL/GenBank/DDBJ databases">
        <title>Hymenobacter sp. isolated from the air.</title>
        <authorList>
            <person name="Won M."/>
            <person name="Lee C.-M."/>
            <person name="Woen H.-Y."/>
            <person name="Kwon S.-W."/>
        </authorList>
    </citation>
    <scope>NUCLEOTIDE SEQUENCE</scope>
    <source>
        <strain evidence="8">5116S-3</strain>
    </source>
</reference>
<name>A0A8T9Q7H5_9BACT</name>
<keyword evidence="4 6" id="KW-1133">Transmembrane helix</keyword>
<feature type="transmembrane region" description="Helical" evidence="6">
    <location>
        <begin position="191"/>
        <end position="210"/>
    </location>
</feature>
<proteinExistence type="inferred from homology"/>
<evidence type="ECO:0000256" key="3">
    <source>
        <dbReference type="ARBA" id="ARBA00022692"/>
    </source>
</evidence>
<dbReference type="Proteomes" id="UP000831796">
    <property type="component" value="Chromosome"/>
</dbReference>